<evidence type="ECO:0000313" key="3">
    <source>
        <dbReference type="Proteomes" id="UP000249873"/>
    </source>
</evidence>
<dbReference type="Gene3D" id="3.90.1150.200">
    <property type="match status" value="1"/>
</dbReference>
<keyword evidence="3" id="KW-1185">Reference proteome</keyword>
<dbReference type="InterPro" id="IPR042216">
    <property type="entry name" value="MitoNEET_CISD"/>
</dbReference>
<evidence type="ECO:0000259" key="1">
    <source>
        <dbReference type="Pfam" id="PF08818"/>
    </source>
</evidence>
<dbReference type="PIRSF" id="PIRSF021308">
    <property type="entry name" value="UCP021308"/>
    <property type="match status" value="1"/>
</dbReference>
<dbReference type="RefSeq" id="WP_111372038.1">
    <property type="nucleotide sequence ID" value="NZ_CP029480.1"/>
</dbReference>
<dbReference type="EMBL" id="CP029480">
    <property type="protein sequence ID" value="AWV98845.1"/>
    <property type="molecule type" value="Genomic_DNA"/>
</dbReference>
<dbReference type="Pfam" id="PF08818">
    <property type="entry name" value="DUF1801"/>
    <property type="match status" value="1"/>
</dbReference>
<dbReference type="InterPro" id="IPR014922">
    <property type="entry name" value="YdhG-like"/>
</dbReference>
<dbReference type="SUPFAM" id="SSF159888">
    <property type="entry name" value="YdhG-like"/>
    <property type="match status" value="1"/>
</dbReference>
<protein>
    <recommendedName>
        <fullName evidence="1">YdhG-like domain-containing protein</fullName>
    </recommendedName>
</protein>
<proteinExistence type="predicted"/>
<sequence length="211" mass="24034">MNPNVDDYIGRIKQWQKEAALLRTILLDCGLTEEYKWRVPCYTFNGSNIVLFGNFKEFCTLSFFKGVLLNDAKGILVSPGENSQSVKMARFTSLQDIVDLEATLKAYIYEAIEVEKAGIKIDKPKSKNLEFPEELLQKFEEDKAFKIAFEALTPGRQRAYNLHFTGAKQSATRLSRIEKYTDRIMNGIGINDCVCGHTKRKPTCDGSHKYL</sequence>
<dbReference type="AlphaFoldDB" id="A0A2Z4GCT9"/>
<dbReference type="OrthoDB" id="9800461at2"/>
<evidence type="ECO:0000313" key="2">
    <source>
        <dbReference type="EMBL" id="AWV98845.1"/>
    </source>
</evidence>
<dbReference type="Gene3D" id="3.40.5.90">
    <property type="entry name" value="CDGSH iron-sulfur domain, mitoNEET-type"/>
    <property type="match status" value="1"/>
</dbReference>
<reference evidence="2 3" key="1">
    <citation type="submission" date="2018-05" db="EMBL/GenBank/DDBJ databases">
        <title>Complete genome sequence of Arcticibacterium luteifluviistationis SM1504T, a cytophagaceae bacterium isolated from Arctic surface seawater.</title>
        <authorList>
            <person name="Li Y."/>
            <person name="Qin Q.-L."/>
        </authorList>
    </citation>
    <scope>NUCLEOTIDE SEQUENCE [LARGE SCALE GENOMIC DNA]</scope>
    <source>
        <strain evidence="2 3">SM1504</strain>
    </source>
</reference>
<gene>
    <name evidence="2" type="ORF">DJ013_11955</name>
</gene>
<dbReference type="InterPro" id="IPR016786">
    <property type="entry name" value="YdeI_bac"/>
</dbReference>
<name>A0A2Z4GCT9_9BACT</name>
<accession>A0A2Z4GCT9</accession>
<dbReference type="Proteomes" id="UP000249873">
    <property type="component" value="Chromosome"/>
</dbReference>
<dbReference type="KEGG" id="als:DJ013_11955"/>
<organism evidence="2 3">
    <name type="scientific">Arcticibacterium luteifluviistationis</name>
    <dbReference type="NCBI Taxonomy" id="1784714"/>
    <lineage>
        <taxon>Bacteria</taxon>
        <taxon>Pseudomonadati</taxon>
        <taxon>Bacteroidota</taxon>
        <taxon>Cytophagia</taxon>
        <taxon>Cytophagales</taxon>
        <taxon>Leadbetterellaceae</taxon>
        <taxon>Arcticibacterium</taxon>
    </lineage>
</organism>
<dbReference type="Pfam" id="PF13376">
    <property type="entry name" value="OmdA"/>
    <property type="match status" value="1"/>
</dbReference>
<feature type="domain" description="YdhG-like" evidence="1">
    <location>
        <begin position="15"/>
        <end position="112"/>
    </location>
</feature>